<dbReference type="Gene3D" id="3.40.190.10">
    <property type="entry name" value="Periplasmic binding protein-like II"/>
    <property type="match status" value="1"/>
</dbReference>
<dbReference type="SUPFAM" id="SSF53850">
    <property type="entry name" value="Periplasmic binding protein-like II"/>
    <property type="match status" value="1"/>
</dbReference>
<proteinExistence type="predicted"/>
<keyword evidence="5" id="KW-1185">Reference proteome</keyword>
<dbReference type="PROSITE" id="PS51257">
    <property type="entry name" value="PROKAR_LIPOPROTEIN"/>
    <property type="match status" value="1"/>
</dbReference>
<name>A0A147ENX0_9MICO</name>
<dbReference type="AlphaFoldDB" id="A0A147ENX0"/>
<keyword evidence="1 2" id="KW-0732">Signal</keyword>
<dbReference type="EMBL" id="LDRK01000027">
    <property type="protein sequence ID" value="KTR86158.1"/>
    <property type="molecule type" value="Genomic_DNA"/>
</dbReference>
<sequence length="157" mass="17043">MRRFRSLLAITCVALLAGCSSSIPADPEGTLERVTGGTLRVGVSESPPWVETTEHGEPAGTEPDLVREFAERLGAEPEWTEDGEEHLMEALERGELDLVIGGFTDTTPWVDFGAVTVPYAADERDGTREKHVMIVRMGENAFLVALERFLLAEGASA</sequence>
<dbReference type="OrthoDB" id="6150901at2"/>
<gene>
    <name evidence="4" type="ORF">NS354_06120</name>
</gene>
<dbReference type="InterPro" id="IPR001638">
    <property type="entry name" value="Solute-binding_3/MltF_N"/>
</dbReference>
<dbReference type="Proteomes" id="UP000070810">
    <property type="component" value="Unassembled WGS sequence"/>
</dbReference>
<comment type="caution">
    <text evidence="4">The sequence shown here is derived from an EMBL/GenBank/DDBJ whole genome shotgun (WGS) entry which is preliminary data.</text>
</comment>
<protein>
    <submittedName>
        <fullName evidence="4">ABC transporter substrate-binding protein</fullName>
    </submittedName>
</protein>
<dbReference type="PANTHER" id="PTHR35936">
    <property type="entry name" value="MEMBRANE-BOUND LYTIC MUREIN TRANSGLYCOSYLASE F"/>
    <property type="match status" value="1"/>
</dbReference>
<reference evidence="4 5" key="1">
    <citation type="journal article" date="2016" name="Front. Microbiol.">
        <title>Genomic Resource of Rice Seed Associated Bacteria.</title>
        <authorList>
            <person name="Midha S."/>
            <person name="Bansal K."/>
            <person name="Sharma S."/>
            <person name="Kumar N."/>
            <person name="Patil P.P."/>
            <person name="Chaudhry V."/>
            <person name="Patil P.B."/>
        </authorList>
    </citation>
    <scope>NUCLEOTIDE SEQUENCE [LARGE SCALE GENOMIC DNA]</scope>
    <source>
        <strain evidence="4 5">NS354</strain>
    </source>
</reference>
<dbReference type="PATRIC" id="fig|1079994.3.peg.1315"/>
<feature type="signal peptide" evidence="2">
    <location>
        <begin position="1"/>
        <end position="25"/>
    </location>
</feature>
<dbReference type="Pfam" id="PF00497">
    <property type="entry name" value="SBP_bac_3"/>
    <property type="match status" value="1"/>
</dbReference>
<evidence type="ECO:0000313" key="5">
    <source>
        <dbReference type="Proteomes" id="UP000070810"/>
    </source>
</evidence>
<dbReference type="RefSeq" id="WP_058593695.1">
    <property type="nucleotide sequence ID" value="NZ_LDRK01000027.1"/>
</dbReference>
<evidence type="ECO:0000256" key="1">
    <source>
        <dbReference type="ARBA" id="ARBA00022729"/>
    </source>
</evidence>
<accession>A0A147ENX0</accession>
<evidence type="ECO:0000313" key="4">
    <source>
        <dbReference type="EMBL" id="KTR86158.1"/>
    </source>
</evidence>
<feature type="domain" description="Solute-binding protein family 3/N-terminal" evidence="3">
    <location>
        <begin position="39"/>
        <end position="150"/>
    </location>
</feature>
<feature type="chain" id="PRO_5007544548" evidence="2">
    <location>
        <begin position="26"/>
        <end position="157"/>
    </location>
</feature>
<evidence type="ECO:0000259" key="3">
    <source>
        <dbReference type="Pfam" id="PF00497"/>
    </source>
</evidence>
<organism evidence="4 5">
    <name type="scientific">Leucobacter chromiiresistens</name>
    <dbReference type="NCBI Taxonomy" id="1079994"/>
    <lineage>
        <taxon>Bacteria</taxon>
        <taxon>Bacillati</taxon>
        <taxon>Actinomycetota</taxon>
        <taxon>Actinomycetes</taxon>
        <taxon>Micrococcales</taxon>
        <taxon>Microbacteriaceae</taxon>
        <taxon>Leucobacter</taxon>
    </lineage>
</organism>
<evidence type="ECO:0000256" key="2">
    <source>
        <dbReference type="SAM" id="SignalP"/>
    </source>
</evidence>